<evidence type="ECO:0000256" key="2">
    <source>
        <dbReference type="SAM" id="SignalP"/>
    </source>
</evidence>
<dbReference type="PROSITE" id="PS51257">
    <property type="entry name" value="PROKAR_LIPOPROTEIN"/>
    <property type="match status" value="1"/>
</dbReference>
<dbReference type="RefSeq" id="WP_032827615.1">
    <property type="nucleotide sequence ID" value="NZ_CP091518.1"/>
</dbReference>
<feature type="compositionally biased region" description="Low complexity" evidence="1">
    <location>
        <begin position="79"/>
        <end position="98"/>
    </location>
</feature>
<evidence type="ECO:0008006" key="5">
    <source>
        <dbReference type="Google" id="ProtNLM"/>
    </source>
</evidence>
<reference evidence="3 4" key="1">
    <citation type="submission" date="2018-06" db="EMBL/GenBank/DDBJ databases">
        <authorList>
            <consortium name="Pathogen Informatics"/>
            <person name="Doyle S."/>
        </authorList>
    </citation>
    <scope>NUCLEOTIDE SEQUENCE [LARGE SCALE GENOMIC DNA]</scope>
    <source>
        <strain evidence="3 4">NCTC10529</strain>
    </source>
</reference>
<keyword evidence="2" id="KW-0732">Signal</keyword>
<accession>A0AAX2J397</accession>
<proteinExistence type="predicted"/>
<feature type="signal peptide" evidence="2">
    <location>
        <begin position="1"/>
        <end position="23"/>
    </location>
</feature>
<feature type="chain" id="PRO_5043578684" description="Lipoprotein" evidence="2">
    <location>
        <begin position="24"/>
        <end position="166"/>
    </location>
</feature>
<name>A0AAX2J397_KINKI</name>
<organism evidence="3 4">
    <name type="scientific">Kingella kingae</name>
    <dbReference type="NCBI Taxonomy" id="504"/>
    <lineage>
        <taxon>Bacteria</taxon>
        <taxon>Pseudomonadati</taxon>
        <taxon>Pseudomonadota</taxon>
        <taxon>Betaproteobacteria</taxon>
        <taxon>Neisseriales</taxon>
        <taxon>Neisseriaceae</taxon>
        <taxon>Kingella</taxon>
    </lineage>
</organism>
<gene>
    <name evidence="3" type="ORF">NCTC10529_01101</name>
</gene>
<feature type="region of interest" description="Disordered" evidence="1">
    <location>
        <begin position="78"/>
        <end position="98"/>
    </location>
</feature>
<dbReference type="AlphaFoldDB" id="A0AAX2J397"/>
<dbReference type="Proteomes" id="UP000248598">
    <property type="component" value="Chromosome 1"/>
</dbReference>
<dbReference type="EMBL" id="LS483426">
    <property type="protein sequence ID" value="SQH24906.1"/>
    <property type="molecule type" value="Genomic_DNA"/>
</dbReference>
<evidence type="ECO:0000256" key="1">
    <source>
        <dbReference type="SAM" id="MobiDB-lite"/>
    </source>
</evidence>
<evidence type="ECO:0000313" key="4">
    <source>
        <dbReference type="Proteomes" id="UP000248598"/>
    </source>
</evidence>
<evidence type="ECO:0000313" key="3">
    <source>
        <dbReference type="EMBL" id="SQH24906.1"/>
    </source>
</evidence>
<dbReference type="GeneID" id="93262400"/>
<sequence length="166" mass="17699">MMKSFVYLSAGCFLLAACSPSETTSPESNHSSSPAASQSVVAEQLLNVASRENILQTSQQAMQNASASDVANEWTVTMPTSAPESLPLPAPQSASSTSHLPPLNAVCEQYYQRADACFAKQGDDANELRLQNQTAREDALRQQPDEAACTALNRSFDAVAQNLGCE</sequence>
<protein>
    <recommendedName>
        <fullName evidence="5">Lipoprotein</fullName>
    </recommendedName>
</protein>